<dbReference type="EMBL" id="LS483469">
    <property type="protein sequence ID" value="SQI33465.1"/>
    <property type="molecule type" value="Genomic_DNA"/>
</dbReference>
<organism evidence="1 2">
    <name type="scientific">Serratia plymuthica</name>
    <dbReference type="NCBI Taxonomy" id="82996"/>
    <lineage>
        <taxon>Bacteria</taxon>
        <taxon>Pseudomonadati</taxon>
        <taxon>Pseudomonadota</taxon>
        <taxon>Gammaproteobacteria</taxon>
        <taxon>Enterobacterales</taxon>
        <taxon>Yersiniaceae</taxon>
        <taxon>Serratia</taxon>
    </lineage>
</organism>
<sequence>MAIDAFVHAVILLQPENAALRQLIANAFELIQAIDFPGQMVQPGRWFVFRRRFAVGAKYPGALLSEIFC</sequence>
<dbReference type="AlphaFoldDB" id="A0A2X4X285"/>
<accession>A0A2X4X285</accession>
<proteinExistence type="predicted"/>
<name>A0A2X4X285_SERPL</name>
<reference evidence="1 2" key="1">
    <citation type="submission" date="2018-06" db="EMBL/GenBank/DDBJ databases">
        <authorList>
            <consortium name="Pathogen Informatics"/>
            <person name="Doyle S."/>
        </authorList>
    </citation>
    <scope>NUCLEOTIDE SEQUENCE [LARGE SCALE GENOMIC DNA]</scope>
    <source>
        <strain evidence="1 2">NCTC12961</strain>
    </source>
</reference>
<gene>
    <name evidence="1" type="ORF">NCTC12961_01440</name>
</gene>
<evidence type="ECO:0000313" key="1">
    <source>
        <dbReference type="EMBL" id="SQI33465.1"/>
    </source>
</evidence>
<evidence type="ECO:0000313" key="2">
    <source>
        <dbReference type="Proteomes" id="UP000248897"/>
    </source>
</evidence>
<protein>
    <submittedName>
        <fullName evidence="1">Uncharacterized protein</fullName>
    </submittedName>
</protein>
<dbReference type="Proteomes" id="UP000248897">
    <property type="component" value="Chromosome 1"/>
</dbReference>